<dbReference type="Proteomes" id="UP000229675">
    <property type="component" value="Unassembled WGS sequence"/>
</dbReference>
<accession>A0A2H0WX27</accession>
<comment type="caution">
    <text evidence="1">The sequence shown here is derived from an EMBL/GenBank/DDBJ whole genome shotgun (WGS) entry which is preliminary data.</text>
</comment>
<name>A0A2H0WX27_9BACT</name>
<dbReference type="Gene3D" id="3.30.2310.20">
    <property type="entry name" value="RelE-like"/>
    <property type="match status" value="1"/>
</dbReference>
<evidence type="ECO:0000313" key="2">
    <source>
        <dbReference type="Proteomes" id="UP000229675"/>
    </source>
</evidence>
<sequence length="87" mass="10660">MRILYSPEFARRYRKLPLEVQRKAEEKEIIFRNNPFDSRLRTHKLRGNISDFWAFYLDRRYRIIFAFIEKGAVKFYAIGGHSIYKKL</sequence>
<dbReference type="SUPFAM" id="SSF143011">
    <property type="entry name" value="RelE-like"/>
    <property type="match status" value="1"/>
</dbReference>
<proteinExistence type="predicted"/>
<reference evidence="2" key="1">
    <citation type="submission" date="2017-09" db="EMBL/GenBank/DDBJ databases">
        <title>Depth-based differentiation of microbial function through sediment-hosted aquifers and enrichment of novel symbionts in the deep terrestrial subsurface.</title>
        <authorList>
            <person name="Probst A.J."/>
            <person name="Ladd B."/>
            <person name="Jarett J.K."/>
            <person name="Geller-Mcgrath D.E."/>
            <person name="Sieber C.M.K."/>
            <person name="Emerson J.B."/>
            <person name="Anantharaman K."/>
            <person name="Thomas B.C."/>
            <person name="Malmstrom R."/>
            <person name="Stieglmeier M."/>
            <person name="Klingl A."/>
            <person name="Woyke T."/>
            <person name="Ryan C.M."/>
            <person name="Banfield J.F."/>
        </authorList>
    </citation>
    <scope>NUCLEOTIDE SEQUENCE [LARGE SCALE GENOMIC DNA]</scope>
</reference>
<dbReference type="InterPro" id="IPR035093">
    <property type="entry name" value="RelE/ParE_toxin_dom_sf"/>
</dbReference>
<protein>
    <submittedName>
        <fullName evidence="1">Type II toxin-antitoxin system mRNA interferase toxin, RelE/StbE family</fullName>
    </submittedName>
</protein>
<organism evidence="1 2">
    <name type="scientific">Candidatus Nealsonbacteria bacterium CG09_land_8_20_14_0_10_42_14</name>
    <dbReference type="NCBI Taxonomy" id="1974707"/>
    <lineage>
        <taxon>Bacteria</taxon>
        <taxon>Candidatus Nealsoniibacteriota</taxon>
    </lineage>
</organism>
<evidence type="ECO:0000313" key="1">
    <source>
        <dbReference type="EMBL" id="PIS17202.1"/>
    </source>
</evidence>
<gene>
    <name evidence="1" type="ORF">COT59_01850</name>
</gene>
<dbReference type="AlphaFoldDB" id="A0A2H0WX27"/>
<dbReference type="EMBL" id="PEZD01000041">
    <property type="protein sequence ID" value="PIS17202.1"/>
    <property type="molecule type" value="Genomic_DNA"/>
</dbReference>